<feature type="active site" description="Proton donor" evidence="3">
    <location>
        <position position="153"/>
    </location>
</feature>
<dbReference type="InterPro" id="IPR041380">
    <property type="entry name" value="Acetyltransf_17"/>
</dbReference>
<feature type="domain" description="Enhanced intracellular survival protein" evidence="4">
    <location>
        <begin position="335"/>
        <end position="437"/>
    </location>
</feature>
<dbReference type="HAMAP" id="MF_01812">
    <property type="entry name" value="Eis"/>
    <property type="match status" value="1"/>
</dbReference>
<protein>
    <submittedName>
        <fullName evidence="6">GNAT family N-acetyltransferase</fullName>
    </submittedName>
</protein>
<dbReference type="PANTHER" id="PTHR37817">
    <property type="entry name" value="N-ACETYLTRANSFERASE EIS"/>
    <property type="match status" value="1"/>
</dbReference>
<dbReference type="InterPro" id="IPR025559">
    <property type="entry name" value="Eis_dom"/>
</dbReference>
<feature type="domain" description="Eis-like acetyltransferase" evidence="5">
    <location>
        <begin position="220"/>
        <end position="318"/>
    </location>
</feature>
<evidence type="ECO:0000313" key="6">
    <source>
        <dbReference type="EMBL" id="MFD1846617.1"/>
    </source>
</evidence>
<dbReference type="SUPFAM" id="SSF55729">
    <property type="entry name" value="Acyl-CoA N-acyltransferases (Nat)"/>
    <property type="match status" value="1"/>
</dbReference>
<comment type="subunit">
    <text evidence="3">Homohexamer; trimer of dimers.</text>
</comment>
<dbReference type="InterPro" id="IPR022902">
    <property type="entry name" value="NAcTrfase_Eis"/>
</dbReference>
<dbReference type="EMBL" id="JBHUGA010000021">
    <property type="protein sequence ID" value="MFD1846617.1"/>
    <property type="molecule type" value="Genomic_DNA"/>
</dbReference>
<accession>A0ABW4Q7D8</accession>
<evidence type="ECO:0000256" key="1">
    <source>
        <dbReference type="ARBA" id="ARBA00022679"/>
    </source>
</evidence>
<dbReference type="InterPro" id="IPR016181">
    <property type="entry name" value="Acyl_CoA_acyltransferase"/>
</dbReference>
<keyword evidence="2 3" id="KW-0012">Acyltransferase</keyword>
<dbReference type="Proteomes" id="UP001597307">
    <property type="component" value="Unassembled WGS sequence"/>
</dbReference>
<dbReference type="RefSeq" id="WP_343878533.1">
    <property type="nucleotide sequence ID" value="NZ_BAAAIJ010000020.1"/>
</dbReference>
<evidence type="ECO:0000256" key="3">
    <source>
        <dbReference type="HAMAP-Rule" id="MF_01812"/>
    </source>
</evidence>
<dbReference type="Pfam" id="PF13527">
    <property type="entry name" value="Acetyltransf_9"/>
    <property type="match status" value="1"/>
</dbReference>
<dbReference type="InterPro" id="IPR051554">
    <property type="entry name" value="Acetyltransferase_Eis"/>
</dbReference>
<comment type="caution">
    <text evidence="6">The sequence shown here is derived from an EMBL/GenBank/DDBJ whole genome shotgun (WGS) entry which is preliminary data.</text>
</comment>
<feature type="binding site" evidence="3">
    <location>
        <begin position="148"/>
        <end position="149"/>
    </location>
    <ligand>
        <name>acetyl-CoA</name>
        <dbReference type="ChEBI" id="CHEBI:57288"/>
    </ligand>
</feature>
<dbReference type="Gene3D" id="3.40.630.30">
    <property type="match status" value="2"/>
</dbReference>
<dbReference type="InterPro" id="IPR036527">
    <property type="entry name" value="SCP2_sterol-bd_dom_sf"/>
</dbReference>
<keyword evidence="1 3" id="KW-0808">Transferase</keyword>
<reference evidence="7" key="1">
    <citation type="journal article" date="2019" name="Int. J. Syst. Evol. Microbiol.">
        <title>The Global Catalogue of Microorganisms (GCM) 10K type strain sequencing project: providing services to taxonomists for standard genome sequencing and annotation.</title>
        <authorList>
            <consortium name="The Broad Institute Genomics Platform"/>
            <consortium name="The Broad Institute Genome Sequencing Center for Infectious Disease"/>
            <person name="Wu L."/>
            <person name="Ma J."/>
        </authorList>
    </citation>
    <scope>NUCLEOTIDE SEQUENCE [LARGE SCALE GENOMIC DNA]</scope>
    <source>
        <strain evidence="7">JCM 11496</strain>
    </source>
</reference>
<name>A0ABW4Q7D8_9MICC</name>
<dbReference type="PANTHER" id="PTHR37817:SF1">
    <property type="entry name" value="N-ACETYLTRANSFERASE EIS"/>
    <property type="match status" value="1"/>
</dbReference>
<dbReference type="Pfam" id="PF13530">
    <property type="entry name" value="SCP2_2"/>
    <property type="match status" value="1"/>
</dbReference>
<gene>
    <name evidence="6" type="ORF">ACFSFX_08410</name>
</gene>
<evidence type="ECO:0000256" key="2">
    <source>
        <dbReference type="ARBA" id="ARBA00023315"/>
    </source>
</evidence>
<dbReference type="Pfam" id="PF17668">
    <property type="entry name" value="Acetyltransf_17"/>
    <property type="match status" value="1"/>
</dbReference>
<organism evidence="6 7">
    <name type="scientific">Arthrobacter flavus</name>
    <dbReference type="NCBI Taxonomy" id="95172"/>
    <lineage>
        <taxon>Bacteria</taxon>
        <taxon>Bacillati</taxon>
        <taxon>Actinomycetota</taxon>
        <taxon>Actinomycetes</taxon>
        <taxon>Micrococcales</taxon>
        <taxon>Micrococcaceae</taxon>
        <taxon>Arthrobacter</taxon>
    </lineage>
</organism>
<sequence length="441" mass="47609">MTATRDSAAPSALRIDTFTVTAETDSSPDGALAHWFEAVRFGFHEARTEPEDLATYAAAFTSDGRTLWGAYDDAASAHAWDASIPVATYATMVNSLNVGNGQLLDAHQITAVTVRPTHRRRGLLRTMMTSDLQSAASKGLAIAALTASEATIYGRFGFGAATFTRNIEVDVKERFALRTPAFGVTEIVAPASAAALSEQIFARFHHATTGSVGRQFAYPQRAAGQWGEERPVEDKGVRVAVHYDDDGRPDGFVSYKFSGWGTTPYTMKIVDLVAVSDSAYLELWRYLGAIDLVQRITFDLAPVNDPLPWALQDRRCYKLTGDEDVLWLRILDPIAALEARSYQGAGTVSLEIVDPLGHASGRFRLTVENGSGSVTRLDDDADTQLRVDVTALGSMYLGGVPARTLAAAGHLTEQGPAGPGSLAVVDRIFQTPSDPYCITHF</sequence>
<feature type="active site" description="Proton acceptor; via carboxylate" evidence="3">
    <location>
        <position position="441"/>
    </location>
</feature>
<evidence type="ECO:0000259" key="4">
    <source>
        <dbReference type="Pfam" id="PF13530"/>
    </source>
</evidence>
<keyword evidence="7" id="KW-1185">Reference proteome</keyword>
<feature type="binding site" evidence="3">
    <location>
        <begin position="120"/>
        <end position="125"/>
    </location>
    <ligand>
        <name>acetyl-CoA</name>
        <dbReference type="ChEBI" id="CHEBI:57288"/>
    </ligand>
</feature>
<dbReference type="SUPFAM" id="SSF55718">
    <property type="entry name" value="SCP-like"/>
    <property type="match status" value="1"/>
</dbReference>
<evidence type="ECO:0000313" key="7">
    <source>
        <dbReference type="Proteomes" id="UP001597307"/>
    </source>
</evidence>
<dbReference type="NCBIfam" id="NF002369">
    <property type="entry name" value="PRK01346.1-6"/>
    <property type="match status" value="1"/>
</dbReference>
<comment type="similarity">
    <text evidence="3">Belongs to the acetyltransferase Eis family.</text>
</comment>
<evidence type="ECO:0000259" key="5">
    <source>
        <dbReference type="Pfam" id="PF17668"/>
    </source>
</evidence>
<dbReference type="Gene3D" id="3.30.1050.10">
    <property type="entry name" value="SCP2 sterol-binding domain"/>
    <property type="match status" value="1"/>
</dbReference>
<proteinExistence type="inferred from homology"/>
<feature type="binding site" evidence="3">
    <location>
        <begin position="112"/>
        <end position="114"/>
    </location>
    <ligand>
        <name>acetyl-CoA</name>
        <dbReference type="ChEBI" id="CHEBI:57288"/>
    </ligand>
</feature>